<dbReference type="GO" id="GO:0009691">
    <property type="term" value="P:cytokinin biosynthetic process"/>
    <property type="evidence" value="ECO:0007669"/>
    <property type="project" value="InterPro"/>
</dbReference>
<dbReference type="PANTHER" id="PTHR31223">
    <property type="entry name" value="LOG FAMILY PROTEIN YJL055W"/>
    <property type="match status" value="1"/>
</dbReference>
<dbReference type="AlphaFoldDB" id="A0A4S8MXP2"/>
<dbReference type="NCBIfam" id="TIGR00730">
    <property type="entry name" value="Rossman fold protein, TIGR00730 family"/>
    <property type="match status" value="1"/>
</dbReference>
<evidence type="ECO:0000313" key="1">
    <source>
        <dbReference type="EMBL" id="THV07995.1"/>
    </source>
</evidence>
<dbReference type="Pfam" id="PF03641">
    <property type="entry name" value="Lysine_decarbox"/>
    <property type="match status" value="1"/>
</dbReference>
<organism evidence="1 2">
    <name type="scientific">Dendrothele bispora (strain CBS 962.96)</name>
    <dbReference type="NCBI Taxonomy" id="1314807"/>
    <lineage>
        <taxon>Eukaryota</taxon>
        <taxon>Fungi</taxon>
        <taxon>Dikarya</taxon>
        <taxon>Basidiomycota</taxon>
        <taxon>Agaricomycotina</taxon>
        <taxon>Agaricomycetes</taxon>
        <taxon>Agaricomycetidae</taxon>
        <taxon>Agaricales</taxon>
        <taxon>Agaricales incertae sedis</taxon>
        <taxon>Dendrothele</taxon>
    </lineage>
</organism>
<name>A0A4S8MXP2_DENBC</name>
<evidence type="ECO:0000313" key="2">
    <source>
        <dbReference type="Proteomes" id="UP000297245"/>
    </source>
</evidence>
<protein>
    <recommendedName>
        <fullName evidence="3">Lysine decarboxylase</fullName>
    </recommendedName>
</protein>
<gene>
    <name evidence="1" type="ORF">K435DRAFT_772314</name>
</gene>
<dbReference type="GO" id="GO:0016799">
    <property type="term" value="F:hydrolase activity, hydrolyzing N-glycosyl compounds"/>
    <property type="evidence" value="ECO:0007669"/>
    <property type="project" value="TreeGrafter"/>
</dbReference>
<sequence length="248" mass="26169">MSDKSGSQTTAIAVYCGSSTGKELAYTIAATSVGAALAKANRRLIYGGGYKGLMGAVSNAVLSSGGKITGVIPSAMVAAGGEEEKGESSIKSIPVNPAQVTLESTDNAEWIITNSMHERKVEMAKRACGFIGLPGGFGTFEEVVEVTTWTQLGIHNKPVVLLNVLSFYEPLRALIKTAVSAGFIQPYNEALIVFVDGPASFNATEHENFDWGSAALNAIEKWQEERAAQTKPLFDWTKGGQGEALSST</sequence>
<evidence type="ECO:0008006" key="3">
    <source>
        <dbReference type="Google" id="ProtNLM"/>
    </source>
</evidence>
<dbReference type="SUPFAM" id="SSF102405">
    <property type="entry name" value="MCP/YpsA-like"/>
    <property type="match status" value="1"/>
</dbReference>
<keyword evidence="2" id="KW-1185">Reference proteome</keyword>
<reference evidence="1 2" key="1">
    <citation type="journal article" date="2019" name="Nat. Ecol. Evol.">
        <title>Megaphylogeny resolves global patterns of mushroom evolution.</title>
        <authorList>
            <person name="Varga T."/>
            <person name="Krizsan K."/>
            <person name="Foldi C."/>
            <person name="Dima B."/>
            <person name="Sanchez-Garcia M."/>
            <person name="Sanchez-Ramirez S."/>
            <person name="Szollosi G.J."/>
            <person name="Szarkandi J.G."/>
            <person name="Papp V."/>
            <person name="Albert L."/>
            <person name="Andreopoulos W."/>
            <person name="Angelini C."/>
            <person name="Antonin V."/>
            <person name="Barry K.W."/>
            <person name="Bougher N.L."/>
            <person name="Buchanan P."/>
            <person name="Buyck B."/>
            <person name="Bense V."/>
            <person name="Catcheside P."/>
            <person name="Chovatia M."/>
            <person name="Cooper J."/>
            <person name="Damon W."/>
            <person name="Desjardin D."/>
            <person name="Finy P."/>
            <person name="Geml J."/>
            <person name="Haridas S."/>
            <person name="Hughes K."/>
            <person name="Justo A."/>
            <person name="Karasinski D."/>
            <person name="Kautmanova I."/>
            <person name="Kiss B."/>
            <person name="Kocsube S."/>
            <person name="Kotiranta H."/>
            <person name="LaButti K.M."/>
            <person name="Lechner B.E."/>
            <person name="Liimatainen K."/>
            <person name="Lipzen A."/>
            <person name="Lukacs Z."/>
            <person name="Mihaltcheva S."/>
            <person name="Morgado L.N."/>
            <person name="Niskanen T."/>
            <person name="Noordeloos M.E."/>
            <person name="Ohm R.A."/>
            <person name="Ortiz-Santana B."/>
            <person name="Ovrebo C."/>
            <person name="Racz N."/>
            <person name="Riley R."/>
            <person name="Savchenko A."/>
            <person name="Shiryaev A."/>
            <person name="Soop K."/>
            <person name="Spirin V."/>
            <person name="Szebenyi C."/>
            <person name="Tomsovsky M."/>
            <person name="Tulloss R.E."/>
            <person name="Uehling J."/>
            <person name="Grigoriev I.V."/>
            <person name="Vagvolgyi C."/>
            <person name="Papp T."/>
            <person name="Martin F.M."/>
            <person name="Miettinen O."/>
            <person name="Hibbett D.S."/>
            <person name="Nagy L.G."/>
        </authorList>
    </citation>
    <scope>NUCLEOTIDE SEQUENCE [LARGE SCALE GENOMIC DNA]</scope>
    <source>
        <strain evidence="1 2">CBS 962.96</strain>
    </source>
</reference>
<dbReference type="EMBL" id="ML179036">
    <property type="protein sequence ID" value="THV07995.1"/>
    <property type="molecule type" value="Genomic_DNA"/>
</dbReference>
<dbReference type="InterPro" id="IPR031100">
    <property type="entry name" value="LOG_fam"/>
</dbReference>
<accession>A0A4S8MXP2</accession>
<dbReference type="Gene3D" id="3.40.50.450">
    <property type="match status" value="1"/>
</dbReference>
<dbReference type="PANTHER" id="PTHR31223:SF70">
    <property type="entry name" value="LOG FAMILY PROTEIN YJL055W"/>
    <property type="match status" value="1"/>
</dbReference>
<dbReference type="OrthoDB" id="414463at2759"/>
<proteinExistence type="predicted"/>
<dbReference type="GO" id="GO:0005829">
    <property type="term" value="C:cytosol"/>
    <property type="evidence" value="ECO:0007669"/>
    <property type="project" value="TreeGrafter"/>
</dbReference>
<dbReference type="InterPro" id="IPR005269">
    <property type="entry name" value="LOG"/>
</dbReference>
<dbReference type="Proteomes" id="UP000297245">
    <property type="component" value="Unassembled WGS sequence"/>
</dbReference>